<dbReference type="PANTHER" id="PTHR43464">
    <property type="entry name" value="METHYLTRANSFERASE"/>
    <property type="match status" value="1"/>
</dbReference>
<reference evidence="2 3" key="1">
    <citation type="journal article" date="2024" name="BMC Genomics">
        <title>De novo assembly and annotation of Popillia japonica's genome with initial clues to its potential as an invasive pest.</title>
        <authorList>
            <person name="Cucini C."/>
            <person name="Boschi S."/>
            <person name="Funari R."/>
            <person name="Cardaioli E."/>
            <person name="Iannotti N."/>
            <person name="Marturano G."/>
            <person name="Paoli F."/>
            <person name="Bruttini M."/>
            <person name="Carapelli A."/>
            <person name="Frati F."/>
            <person name="Nardi F."/>
        </authorList>
    </citation>
    <scope>NUCLEOTIDE SEQUENCE [LARGE SCALE GENOMIC DNA]</scope>
    <source>
        <strain evidence="2">DMR45628</strain>
    </source>
</reference>
<dbReference type="PANTHER" id="PTHR43464:SF23">
    <property type="entry name" value="JUVENILE HORMONE ACID O-METHYLTRANSFERASE"/>
    <property type="match status" value="1"/>
</dbReference>
<dbReference type="InterPro" id="IPR025714">
    <property type="entry name" value="Methyltranfer_dom"/>
</dbReference>
<sequence>MSYAAKWSSNTITKQIAVHHMTKYGHLLKWSEYQEICLEVGCGEGTITKEIFYPWIKDRIQKLVAIDKLDGMIQFAKEHNSAEKLEYHTLDIMDNNMTKGMKNQYDHVFSICVDHLITDTRSYASILHSLLKPGGQTFIITIADNFFKHSLDIMYRREKWSKYKPQQPIFTEYTANPVDYLSNILRNTGFNINECEHEKMSFVTEDFKDFIKALIEMYQNLGFISAELSDDFTEDLTVTCGEQIKI</sequence>
<dbReference type="GO" id="GO:0010420">
    <property type="term" value="F:polyprenyldihydroxybenzoate methyltransferase activity"/>
    <property type="evidence" value="ECO:0007669"/>
    <property type="project" value="TreeGrafter"/>
</dbReference>
<dbReference type="InterPro" id="IPR029063">
    <property type="entry name" value="SAM-dependent_MTases_sf"/>
</dbReference>
<gene>
    <name evidence="2" type="ORF">QE152_g23623</name>
</gene>
<keyword evidence="2" id="KW-0489">Methyltransferase</keyword>
<dbReference type="EMBL" id="JASPKY010000237">
    <property type="protein sequence ID" value="KAK9717700.1"/>
    <property type="molecule type" value="Genomic_DNA"/>
</dbReference>
<dbReference type="Pfam" id="PF13847">
    <property type="entry name" value="Methyltransf_31"/>
    <property type="match status" value="1"/>
</dbReference>
<evidence type="ECO:0000313" key="3">
    <source>
        <dbReference type="Proteomes" id="UP001458880"/>
    </source>
</evidence>
<proteinExistence type="predicted"/>
<evidence type="ECO:0000259" key="1">
    <source>
        <dbReference type="Pfam" id="PF13847"/>
    </source>
</evidence>
<keyword evidence="2" id="KW-0808">Transferase</keyword>
<feature type="domain" description="Methyltransferase" evidence="1">
    <location>
        <begin position="37"/>
        <end position="146"/>
    </location>
</feature>
<comment type="caution">
    <text evidence="2">The sequence shown here is derived from an EMBL/GenBank/DDBJ whole genome shotgun (WGS) entry which is preliminary data.</text>
</comment>
<dbReference type="CDD" id="cd02440">
    <property type="entry name" value="AdoMet_MTases"/>
    <property type="match status" value="1"/>
</dbReference>
<dbReference type="Proteomes" id="UP001458880">
    <property type="component" value="Unassembled WGS sequence"/>
</dbReference>
<dbReference type="Gene3D" id="3.40.50.150">
    <property type="entry name" value="Vaccinia Virus protein VP39"/>
    <property type="match status" value="1"/>
</dbReference>
<dbReference type="AlphaFoldDB" id="A0AAW1KGR8"/>
<dbReference type="GO" id="GO:0032259">
    <property type="term" value="P:methylation"/>
    <property type="evidence" value="ECO:0007669"/>
    <property type="project" value="UniProtKB-KW"/>
</dbReference>
<accession>A0AAW1KGR8</accession>
<name>A0AAW1KGR8_POPJA</name>
<organism evidence="2 3">
    <name type="scientific">Popillia japonica</name>
    <name type="common">Japanese beetle</name>
    <dbReference type="NCBI Taxonomy" id="7064"/>
    <lineage>
        <taxon>Eukaryota</taxon>
        <taxon>Metazoa</taxon>
        <taxon>Ecdysozoa</taxon>
        <taxon>Arthropoda</taxon>
        <taxon>Hexapoda</taxon>
        <taxon>Insecta</taxon>
        <taxon>Pterygota</taxon>
        <taxon>Neoptera</taxon>
        <taxon>Endopterygota</taxon>
        <taxon>Coleoptera</taxon>
        <taxon>Polyphaga</taxon>
        <taxon>Scarabaeiformia</taxon>
        <taxon>Scarabaeidae</taxon>
        <taxon>Rutelinae</taxon>
        <taxon>Popillia</taxon>
    </lineage>
</organism>
<keyword evidence="3" id="KW-1185">Reference proteome</keyword>
<protein>
    <submittedName>
        <fullName evidence="2">Methyltransferase domain</fullName>
    </submittedName>
</protein>
<evidence type="ECO:0000313" key="2">
    <source>
        <dbReference type="EMBL" id="KAK9717700.1"/>
    </source>
</evidence>
<dbReference type="SUPFAM" id="SSF53335">
    <property type="entry name" value="S-adenosyl-L-methionine-dependent methyltransferases"/>
    <property type="match status" value="1"/>
</dbReference>